<proteinExistence type="predicted"/>
<sequence>MSEKIYHYCSIENLEQILKTKSLRFTELNFLEDRNETSLINGKDTYGKCFVSCWTNSAKEQLGMWEHYTGNKPGVRIGISKYLFNKIPQNKCTLDYLKKLSFENKWEWEPTIPEFFCITYTQDSFFLKERIEGNLEISRIEQWGRIKSAAWEEQSECRFKLTILSNYFQIKNFNKRFLDIPFDASQLENMEITLSPLNKPKDNDQVYKILTKYVENISLRKSVLNIRNIE</sequence>
<keyword evidence="2" id="KW-1185">Reference proteome</keyword>
<dbReference type="Pfam" id="PF11185">
    <property type="entry name" value="DUF2971"/>
    <property type="match status" value="1"/>
</dbReference>
<accession>A0ABZ2SPV6</accession>
<name>A0ABZ2SPV6_9ENTE</name>
<evidence type="ECO:0000313" key="2">
    <source>
        <dbReference type="Proteomes" id="UP000664701"/>
    </source>
</evidence>
<dbReference type="Proteomes" id="UP000664701">
    <property type="component" value="Chromosome"/>
</dbReference>
<dbReference type="EMBL" id="CP147251">
    <property type="protein sequence ID" value="WYJ77821.1"/>
    <property type="molecule type" value="Genomic_DNA"/>
</dbReference>
<organism evidence="1 2">
    <name type="scientific">Candidatus Enterococcus lowellii</name>
    <dbReference type="NCBI Taxonomy" id="2230877"/>
    <lineage>
        <taxon>Bacteria</taxon>
        <taxon>Bacillati</taxon>
        <taxon>Bacillota</taxon>
        <taxon>Bacilli</taxon>
        <taxon>Lactobacillales</taxon>
        <taxon>Enterococcaceae</taxon>
        <taxon>Enterococcus</taxon>
    </lineage>
</organism>
<reference evidence="1 2" key="1">
    <citation type="submission" date="2024-03" db="EMBL/GenBank/DDBJ databases">
        <title>The Genome Sequence of Enterococcus sp. DIV2402.</title>
        <authorList>
            <consortium name="The Broad Institute Genomics Platform"/>
            <consortium name="The Broad Institute Microbial Omics Core"/>
            <consortium name="The Broad Institute Genomic Center for Infectious Diseases"/>
            <person name="Earl A."/>
            <person name="Manson A."/>
            <person name="Gilmore M."/>
            <person name="Schwartman J."/>
            <person name="Shea T."/>
            <person name="Abouelleil A."/>
            <person name="Cao P."/>
            <person name="Chapman S."/>
            <person name="Cusick C."/>
            <person name="Young S."/>
            <person name="Neafsey D."/>
            <person name="Nusbaum C."/>
            <person name="Birren B."/>
        </authorList>
    </citation>
    <scope>NUCLEOTIDE SEQUENCE [LARGE SCALE GENOMIC DNA]</scope>
    <source>
        <strain evidence="1 2">DIV2402</strain>
    </source>
</reference>
<gene>
    <name evidence="1" type="ORF">DOK78_002459</name>
</gene>
<dbReference type="RefSeq" id="WP_207940080.1">
    <property type="nucleotide sequence ID" value="NZ_CP147251.1"/>
</dbReference>
<protein>
    <recommendedName>
        <fullName evidence="3">DUF2971 domain-containing protein</fullName>
    </recommendedName>
</protein>
<evidence type="ECO:0000313" key="1">
    <source>
        <dbReference type="EMBL" id="WYJ77821.1"/>
    </source>
</evidence>
<dbReference type="InterPro" id="IPR021352">
    <property type="entry name" value="DUF2971"/>
</dbReference>
<evidence type="ECO:0008006" key="3">
    <source>
        <dbReference type="Google" id="ProtNLM"/>
    </source>
</evidence>